<evidence type="ECO:0000313" key="1">
    <source>
        <dbReference type="EMBL" id="EEP20931.1"/>
    </source>
</evidence>
<dbReference type="HOGENOM" id="CLU_031285_12_3_11"/>
<dbReference type="InterPro" id="IPR006059">
    <property type="entry name" value="SBP"/>
</dbReference>
<dbReference type="STRING" id="1683.Bang102_002185"/>
<comment type="caution">
    <text evidence="1">The sequence shown here is derived from an EMBL/GenBank/DDBJ whole genome shotgun (WGS) entry which is preliminary data.</text>
</comment>
<dbReference type="EMBL" id="ABYS02000004">
    <property type="protein sequence ID" value="EEP20931.1"/>
    <property type="molecule type" value="Genomic_DNA"/>
</dbReference>
<dbReference type="InterPro" id="IPR050490">
    <property type="entry name" value="Bact_solute-bd_prot1"/>
</dbReference>
<dbReference type="PATRIC" id="fig|518635.7.peg.260"/>
<dbReference type="PANTHER" id="PTHR43649">
    <property type="entry name" value="ARABINOSE-BINDING PROTEIN-RELATED"/>
    <property type="match status" value="1"/>
</dbReference>
<dbReference type="eggNOG" id="COG1653">
    <property type="taxonomic scope" value="Bacteria"/>
</dbReference>
<name>C4FDA1_9BIFI</name>
<sequence>MGAVEINVVGAEADASPLNIKNVRGREHKKEEKGSMMNRNVKAAVSLVAITAMSLGTLAACGSNSSSSNGKGKVYYLNFKPEQADEWAALAKEYTKETGVEVKVQTAASGTYEQTLKSEIAKTEAPTLFQVNGPVGYQNWKRYTADMKDSEPYNQLINKDVALKDGDKVVGVPYVMETYGLIYNKDILNKYIATDGAKIKSVDDIDNFDTLKAVADDMQAKKDQLGIKGAFTSAGFDSSSDWRFKTHLANLPLYYEFTKDNVTEQPETIKGTYLPEYKNIFDLYITDSTTDRTQLSSKTGDDANSEFALGQAAFYQNGTWAWTDLQKAGMKADSVSMMPIYTGAKGEENQGLATGSENYWCINDKASDADKKATKDFLKWVITSNAGKKSLSQDMGFTTPFKSFSDVKSDNPLVQAAQDDQKSGKTQVSWNFTMMPSEEWKNKLGNALLEYAQGTGDWNAVKTAFVDNWATEYKASH</sequence>
<dbReference type="PANTHER" id="PTHR43649:SF12">
    <property type="entry name" value="DIACETYLCHITOBIOSE BINDING PROTEIN DASA"/>
    <property type="match status" value="1"/>
</dbReference>
<dbReference type="Proteomes" id="UP000006408">
    <property type="component" value="Unassembled WGS sequence"/>
</dbReference>
<dbReference type="Pfam" id="PF13416">
    <property type="entry name" value="SBP_bac_8"/>
    <property type="match status" value="1"/>
</dbReference>
<dbReference type="Gene3D" id="3.40.190.10">
    <property type="entry name" value="Periplasmic binding protein-like II"/>
    <property type="match status" value="1"/>
</dbReference>
<reference evidence="1" key="1">
    <citation type="submission" date="2009-04" db="EMBL/GenBank/DDBJ databases">
        <authorList>
            <person name="Weinstock G."/>
            <person name="Sodergren E."/>
            <person name="Clifton S."/>
            <person name="Fulton L."/>
            <person name="Fulton B."/>
            <person name="Courtney L."/>
            <person name="Fronick C."/>
            <person name="Harrison M."/>
            <person name="Strong C."/>
            <person name="Farmer C."/>
            <person name="Delahaunty K."/>
            <person name="Markovic C."/>
            <person name="Hall O."/>
            <person name="Minx P."/>
            <person name="Tomlinson C."/>
            <person name="Mitreva M."/>
            <person name="Nelson J."/>
            <person name="Hou S."/>
            <person name="Wollam A."/>
            <person name="Pepin K.H."/>
            <person name="Johnson M."/>
            <person name="Bhonagiri V."/>
            <person name="Nash W.E."/>
            <person name="Warren W."/>
            <person name="Chinwalla A."/>
            <person name="Mardis E.R."/>
            <person name="Wilson R.K."/>
        </authorList>
    </citation>
    <scope>NUCLEOTIDE SEQUENCE [LARGE SCALE GENOMIC DNA]</scope>
    <source>
        <strain evidence="1">DSM 20098</strain>
    </source>
</reference>
<proteinExistence type="predicted"/>
<evidence type="ECO:0000313" key="2">
    <source>
        <dbReference type="Proteomes" id="UP000006408"/>
    </source>
</evidence>
<dbReference type="SUPFAM" id="SSF53850">
    <property type="entry name" value="Periplasmic binding protein-like II"/>
    <property type="match status" value="1"/>
</dbReference>
<accession>C4FDA1</accession>
<dbReference type="AlphaFoldDB" id="C4FDA1"/>
<organism evidence="1 2">
    <name type="scientific">Bifidobacterium angulatum DSM 20098 = JCM 7096</name>
    <dbReference type="NCBI Taxonomy" id="518635"/>
    <lineage>
        <taxon>Bacteria</taxon>
        <taxon>Bacillati</taxon>
        <taxon>Actinomycetota</taxon>
        <taxon>Actinomycetes</taxon>
        <taxon>Bifidobacteriales</taxon>
        <taxon>Bifidobacteriaceae</taxon>
        <taxon>Bifidobacterium</taxon>
    </lineage>
</organism>
<protein>
    <submittedName>
        <fullName evidence="1">ABC transporter, solute-binding protein</fullName>
    </submittedName>
</protein>
<keyword evidence="2" id="KW-1185">Reference proteome</keyword>
<gene>
    <name evidence="1" type="ORF">BIFANG_02283</name>
</gene>